<organism evidence="2 4">
    <name type="scientific">Mesorhizobium plurifarium</name>
    <dbReference type="NCBI Taxonomy" id="69974"/>
    <lineage>
        <taxon>Bacteria</taxon>
        <taxon>Pseudomonadati</taxon>
        <taxon>Pseudomonadota</taxon>
        <taxon>Alphaproteobacteria</taxon>
        <taxon>Hyphomicrobiales</taxon>
        <taxon>Phyllobacteriaceae</taxon>
        <taxon>Mesorhizobium</taxon>
    </lineage>
</organism>
<dbReference type="Proteomes" id="UP000182888">
    <property type="component" value="Unassembled WGS sequence"/>
</dbReference>
<evidence type="ECO:0000313" key="4">
    <source>
        <dbReference type="Proteomes" id="UP000046373"/>
    </source>
</evidence>
<dbReference type="Proteomes" id="UP000046373">
    <property type="component" value="Unassembled WGS sequence"/>
</dbReference>
<sequence>MAMKNLLQQFIEDETGATAIEYGLIVTVLSLVIIGGVGRAMDALQWLFSDNNSRLVQAFSR</sequence>
<feature type="transmembrane region" description="Helical" evidence="1">
    <location>
        <begin position="20"/>
        <end position="38"/>
    </location>
</feature>
<reference evidence="3" key="1">
    <citation type="submission" date="2014-08" db="EMBL/GenBank/DDBJ databases">
        <title>DNA barcoding of Bradysia (Diptera: Sciaridae) for detection of the immature stages on agricultural crops.</title>
        <authorList>
            <person name="Shin S."/>
            <person name="Jung S."/>
            <person name="Heller K."/>
            <person name="Menzel F."/>
            <person name="Hong T.-K."/>
            <person name="Lee H."/>
            <person name="Lee S."/>
        </authorList>
    </citation>
    <scope>NUCLEOTIDE SEQUENCE</scope>
</reference>
<dbReference type="InterPro" id="IPR007047">
    <property type="entry name" value="Flp_Fap"/>
</dbReference>
<protein>
    <submittedName>
        <fullName evidence="2">PilA-like protein</fullName>
    </submittedName>
</protein>
<proteinExistence type="predicted"/>
<dbReference type="AlphaFoldDB" id="A0A090GPF9"/>
<gene>
    <name evidence="3" type="ORF">MPL1032_230024</name>
    <name evidence="2" type="ORF">MPLDJ20_50025</name>
</gene>
<keyword evidence="1" id="KW-0812">Transmembrane</keyword>
<keyword evidence="1" id="KW-1133">Transmembrane helix</keyword>
<dbReference type="EMBL" id="CCNB01000042">
    <property type="protein sequence ID" value="CDX42388.1"/>
    <property type="molecule type" value="Genomic_DNA"/>
</dbReference>
<keyword evidence="1" id="KW-0472">Membrane</keyword>
<dbReference type="EMBL" id="CCND01000016">
    <property type="protein sequence ID" value="CDX57817.1"/>
    <property type="molecule type" value="Genomic_DNA"/>
</dbReference>
<evidence type="ECO:0000313" key="5">
    <source>
        <dbReference type="Proteomes" id="UP000182888"/>
    </source>
</evidence>
<evidence type="ECO:0000256" key="1">
    <source>
        <dbReference type="SAM" id="Phobius"/>
    </source>
</evidence>
<evidence type="ECO:0000313" key="3">
    <source>
        <dbReference type="EMBL" id="CDX57817.1"/>
    </source>
</evidence>
<accession>A0A090GPF9</accession>
<dbReference type="Pfam" id="PF04964">
    <property type="entry name" value="Flp_Fap"/>
    <property type="match status" value="1"/>
</dbReference>
<evidence type="ECO:0000313" key="2">
    <source>
        <dbReference type="EMBL" id="CDX42388.1"/>
    </source>
</evidence>
<name>A0A090GPF9_MESPL</name>
<reference evidence="2 4" key="2">
    <citation type="submission" date="2014-08" db="EMBL/GenBank/DDBJ databases">
        <authorList>
            <person name="Moulin Lionel"/>
        </authorList>
    </citation>
    <scope>NUCLEOTIDE SEQUENCE [LARGE SCALE GENOMIC DNA]</scope>
</reference>
<reference evidence="5" key="3">
    <citation type="submission" date="2014-08" db="EMBL/GenBank/DDBJ databases">
        <authorList>
            <person name="Edwards T."/>
        </authorList>
    </citation>
    <scope>NUCLEOTIDE SEQUENCE [LARGE SCALE GENOMIC DNA]</scope>
</reference>